<dbReference type="GO" id="GO:0019843">
    <property type="term" value="F:rRNA binding"/>
    <property type="evidence" value="ECO:0007669"/>
    <property type="project" value="UniProtKB-UniRule"/>
</dbReference>
<evidence type="ECO:0000256" key="5">
    <source>
        <dbReference type="ARBA" id="ARBA00023274"/>
    </source>
</evidence>
<dbReference type="PANTHER" id="PTHR21349">
    <property type="entry name" value="50S RIBOSOMAL PROTEIN L21"/>
    <property type="match status" value="1"/>
</dbReference>
<keyword evidence="2 6" id="KW-0699">rRNA-binding</keyword>
<name>A0A160SWM0_BUCTT</name>
<proteinExistence type="inferred from homology"/>
<dbReference type="SUPFAM" id="SSF141091">
    <property type="entry name" value="L21p-like"/>
    <property type="match status" value="1"/>
</dbReference>
<keyword evidence="3 6" id="KW-0694">RNA-binding</keyword>
<dbReference type="InterPro" id="IPR018258">
    <property type="entry name" value="Ribosomal_bL21_CS"/>
</dbReference>
<keyword evidence="9" id="KW-1185">Reference proteome</keyword>
<dbReference type="AlphaFoldDB" id="A0A160SWM0"/>
<dbReference type="GO" id="GO:0005737">
    <property type="term" value="C:cytoplasm"/>
    <property type="evidence" value="ECO:0007669"/>
    <property type="project" value="UniProtKB-ARBA"/>
</dbReference>
<gene>
    <name evidence="6 8" type="primary">rplU</name>
    <name evidence="8" type="ORF">BTSPAZIEG_0261</name>
</gene>
<dbReference type="RefSeq" id="WP_075472702.1">
    <property type="nucleotide sequence ID" value="NZ_CP135003.1"/>
</dbReference>
<protein>
    <recommendedName>
        <fullName evidence="6">Large ribosomal subunit protein bL21</fullName>
    </recommendedName>
</protein>
<evidence type="ECO:0000313" key="9">
    <source>
        <dbReference type="Proteomes" id="UP000243633"/>
    </source>
</evidence>
<reference evidence="9" key="1">
    <citation type="submission" date="2015-10" db="EMBL/GenBank/DDBJ databases">
        <authorList>
            <person name="Manzano-Marin A."/>
            <person name="Manzano-Marin A."/>
        </authorList>
    </citation>
    <scope>NUCLEOTIDE SEQUENCE [LARGE SCALE GENOMIC DNA]</scope>
    <source>
        <strain evidence="9">BTs</strain>
    </source>
</reference>
<dbReference type="InterPro" id="IPR028909">
    <property type="entry name" value="bL21-like"/>
</dbReference>
<dbReference type="NCBIfam" id="TIGR00061">
    <property type="entry name" value="L21"/>
    <property type="match status" value="1"/>
</dbReference>
<dbReference type="GO" id="GO:1990904">
    <property type="term" value="C:ribonucleoprotein complex"/>
    <property type="evidence" value="ECO:0007669"/>
    <property type="project" value="UniProtKB-KW"/>
</dbReference>
<keyword evidence="5 6" id="KW-0687">Ribonucleoprotein</keyword>
<dbReference type="EMBL" id="LN890285">
    <property type="protein sequence ID" value="CUR53232.1"/>
    <property type="molecule type" value="Genomic_DNA"/>
</dbReference>
<evidence type="ECO:0000256" key="1">
    <source>
        <dbReference type="ARBA" id="ARBA00008563"/>
    </source>
</evidence>
<dbReference type="HAMAP" id="MF_01363">
    <property type="entry name" value="Ribosomal_bL21"/>
    <property type="match status" value="1"/>
</dbReference>
<organism evidence="8 9">
    <name type="scientific">Buchnera aphidicola subsp. Tuberolachnus salignus</name>
    <dbReference type="NCBI Taxonomy" id="98804"/>
    <lineage>
        <taxon>Bacteria</taxon>
        <taxon>Pseudomonadati</taxon>
        <taxon>Pseudomonadota</taxon>
        <taxon>Gammaproteobacteria</taxon>
        <taxon>Enterobacterales</taxon>
        <taxon>Erwiniaceae</taxon>
        <taxon>Buchnera</taxon>
    </lineage>
</organism>
<dbReference type="PROSITE" id="PS01169">
    <property type="entry name" value="RIBOSOMAL_L21"/>
    <property type="match status" value="1"/>
</dbReference>
<evidence type="ECO:0000256" key="7">
    <source>
        <dbReference type="RuleBase" id="RU000562"/>
    </source>
</evidence>
<comment type="function">
    <text evidence="6 7">This protein binds to 23S rRNA in the presence of protein L20.</text>
</comment>
<dbReference type="PATRIC" id="fig|98804.3.peg.248"/>
<sequence>MYAILQDRNKQYKVQIGQIIRIEKINKKIGKKIFFKNVLLINNLKNTFFGSPTLKNAYIIGIIKKHQKDKKIKIIKFKRRKHYQKTQGHRQKHTTIVIKEIFYQH</sequence>
<keyword evidence="4 6" id="KW-0689">Ribosomal protein</keyword>
<dbReference type="GO" id="GO:0003735">
    <property type="term" value="F:structural constituent of ribosome"/>
    <property type="evidence" value="ECO:0007669"/>
    <property type="project" value="InterPro"/>
</dbReference>
<dbReference type="Proteomes" id="UP000243633">
    <property type="component" value="Chromosome 1"/>
</dbReference>
<comment type="similarity">
    <text evidence="1 6 7">Belongs to the bacterial ribosomal protein bL21 family.</text>
</comment>
<evidence type="ECO:0000256" key="2">
    <source>
        <dbReference type="ARBA" id="ARBA00022730"/>
    </source>
</evidence>
<dbReference type="STRING" id="98804.BTSPAZIEG_0261"/>
<evidence type="ECO:0000313" key="8">
    <source>
        <dbReference type="EMBL" id="CUR53232.1"/>
    </source>
</evidence>
<evidence type="ECO:0000256" key="3">
    <source>
        <dbReference type="ARBA" id="ARBA00022884"/>
    </source>
</evidence>
<evidence type="ECO:0000256" key="6">
    <source>
        <dbReference type="HAMAP-Rule" id="MF_01363"/>
    </source>
</evidence>
<evidence type="ECO:0000256" key="4">
    <source>
        <dbReference type="ARBA" id="ARBA00022980"/>
    </source>
</evidence>
<accession>A0A160SWM0</accession>
<comment type="subunit">
    <text evidence="6">Part of the 50S ribosomal subunit. Contacts protein L20.</text>
</comment>
<dbReference type="PANTHER" id="PTHR21349:SF0">
    <property type="entry name" value="LARGE RIBOSOMAL SUBUNIT PROTEIN BL21M"/>
    <property type="match status" value="1"/>
</dbReference>
<dbReference type="Pfam" id="PF00829">
    <property type="entry name" value="Ribosomal_L21p"/>
    <property type="match status" value="1"/>
</dbReference>
<dbReference type="GO" id="GO:0005840">
    <property type="term" value="C:ribosome"/>
    <property type="evidence" value="ECO:0007669"/>
    <property type="project" value="UniProtKB-KW"/>
</dbReference>
<dbReference type="InterPro" id="IPR036164">
    <property type="entry name" value="bL21-like_sf"/>
</dbReference>
<dbReference type="GO" id="GO:0006412">
    <property type="term" value="P:translation"/>
    <property type="evidence" value="ECO:0007669"/>
    <property type="project" value="UniProtKB-UniRule"/>
</dbReference>
<dbReference type="InterPro" id="IPR001787">
    <property type="entry name" value="Ribosomal_bL21"/>
</dbReference>